<proteinExistence type="inferred from homology"/>
<keyword evidence="2" id="KW-0560">Oxidoreductase</keyword>
<evidence type="ECO:0000256" key="2">
    <source>
        <dbReference type="ARBA" id="ARBA00023002"/>
    </source>
</evidence>
<dbReference type="InterPro" id="IPR051911">
    <property type="entry name" value="SDR_oxidoreductase"/>
</dbReference>
<name>A0A8J2TZJ3_9MICO</name>
<dbReference type="PANTHER" id="PTHR43976">
    <property type="entry name" value="SHORT CHAIN DEHYDROGENASE"/>
    <property type="match status" value="1"/>
</dbReference>
<dbReference type="EMBL" id="BMFY01000011">
    <property type="protein sequence ID" value="GGA20713.1"/>
    <property type="molecule type" value="Genomic_DNA"/>
</dbReference>
<reference evidence="3" key="1">
    <citation type="journal article" date="2014" name="Int. J. Syst. Evol. Microbiol.">
        <title>Complete genome sequence of Corynebacterium casei LMG S-19264T (=DSM 44701T), isolated from a smear-ripened cheese.</title>
        <authorList>
            <consortium name="US DOE Joint Genome Institute (JGI-PGF)"/>
            <person name="Walter F."/>
            <person name="Albersmeier A."/>
            <person name="Kalinowski J."/>
            <person name="Ruckert C."/>
        </authorList>
    </citation>
    <scope>NUCLEOTIDE SEQUENCE</scope>
    <source>
        <strain evidence="3">CGMCC 1.12785</strain>
    </source>
</reference>
<dbReference type="Pfam" id="PF00106">
    <property type="entry name" value="adh_short"/>
    <property type="match status" value="1"/>
</dbReference>
<dbReference type="InterPro" id="IPR036291">
    <property type="entry name" value="NAD(P)-bd_dom_sf"/>
</dbReference>
<dbReference type="PRINTS" id="PR00080">
    <property type="entry name" value="SDRFAMILY"/>
</dbReference>
<comment type="caution">
    <text evidence="3">The sequence shown here is derived from an EMBL/GenBank/DDBJ whole genome shotgun (WGS) entry which is preliminary data.</text>
</comment>
<keyword evidence="4" id="KW-1185">Reference proteome</keyword>
<dbReference type="PANTHER" id="PTHR43976:SF16">
    <property type="entry name" value="SHORT-CHAIN DEHYDROGENASE_REDUCTASE FAMILY PROTEIN"/>
    <property type="match status" value="1"/>
</dbReference>
<evidence type="ECO:0000313" key="3">
    <source>
        <dbReference type="EMBL" id="GGA20713.1"/>
    </source>
</evidence>
<reference evidence="3" key="2">
    <citation type="submission" date="2020-09" db="EMBL/GenBank/DDBJ databases">
        <authorList>
            <person name="Sun Q."/>
            <person name="Zhou Y."/>
        </authorList>
    </citation>
    <scope>NUCLEOTIDE SEQUENCE</scope>
    <source>
        <strain evidence="3">CGMCC 1.12785</strain>
    </source>
</reference>
<protein>
    <submittedName>
        <fullName evidence="3">Dehydrogenase</fullName>
    </submittedName>
</protein>
<dbReference type="RefSeq" id="WP_188551205.1">
    <property type="nucleotide sequence ID" value="NZ_BMFY01000011.1"/>
</dbReference>
<dbReference type="Gene3D" id="3.40.50.720">
    <property type="entry name" value="NAD(P)-binding Rossmann-like Domain"/>
    <property type="match status" value="1"/>
</dbReference>
<organism evidence="3 4">
    <name type="scientific">Sediminivirga luteola</name>
    <dbReference type="NCBI Taxonomy" id="1774748"/>
    <lineage>
        <taxon>Bacteria</taxon>
        <taxon>Bacillati</taxon>
        <taxon>Actinomycetota</taxon>
        <taxon>Actinomycetes</taxon>
        <taxon>Micrococcales</taxon>
        <taxon>Brevibacteriaceae</taxon>
        <taxon>Sediminivirga</taxon>
    </lineage>
</organism>
<dbReference type="InterPro" id="IPR002347">
    <property type="entry name" value="SDR_fam"/>
</dbReference>
<dbReference type="SUPFAM" id="SSF51735">
    <property type="entry name" value="NAD(P)-binding Rossmann-fold domains"/>
    <property type="match status" value="1"/>
</dbReference>
<evidence type="ECO:0000313" key="4">
    <source>
        <dbReference type="Proteomes" id="UP000616114"/>
    </source>
</evidence>
<sequence>MRERQTGTIVNVTSIGGKFAGPFGGWYHATKFAVEGLSDSLRQEVAEFGVRVVIVEPGAIKTEWGDIALDSAQAASGQGPYGDRVRRMSAAMRQDGGTMTRGSEPDLVASVIMNAIQAPRPRTRYVVGHLARPAVVARWLLSDRMMDRMSARMMGD</sequence>
<dbReference type="PRINTS" id="PR00081">
    <property type="entry name" value="GDHRDH"/>
</dbReference>
<dbReference type="AlphaFoldDB" id="A0A8J2TZJ3"/>
<comment type="similarity">
    <text evidence="1">Belongs to the short-chain dehydrogenases/reductases (SDR) family.</text>
</comment>
<dbReference type="GO" id="GO:0016491">
    <property type="term" value="F:oxidoreductase activity"/>
    <property type="evidence" value="ECO:0007669"/>
    <property type="project" value="UniProtKB-KW"/>
</dbReference>
<accession>A0A8J2TZJ3</accession>
<dbReference type="Proteomes" id="UP000616114">
    <property type="component" value="Unassembled WGS sequence"/>
</dbReference>
<gene>
    <name evidence="3" type="ORF">GCM10011333_24760</name>
</gene>
<evidence type="ECO:0000256" key="1">
    <source>
        <dbReference type="ARBA" id="ARBA00006484"/>
    </source>
</evidence>